<comment type="caution">
    <text evidence="3">The sequence shown here is derived from an EMBL/GenBank/DDBJ whole genome shotgun (WGS) entry which is preliminary data.</text>
</comment>
<proteinExistence type="predicted"/>
<keyword evidence="2" id="KW-0732">Signal</keyword>
<evidence type="ECO:0000313" key="4">
    <source>
        <dbReference type="Proteomes" id="UP001357733"/>
    </source>
</evidence>
<protein>
    <recommendedName>
        <fullName evidence="5">Lipoprotein</fullName>
    </recommendedName>
</protein>
<feature type="compositionally biased region" description="Basic and acidic residues" evidence="1">
    <location>
        <begin position="35"/>
        <end position="60"/>
    </location>
</feature>
<keyword evidence="4" id="KW-1185">Reference proteome</keyword>
<dbReference type="Proteomes" id="UP001357733">
    <property type="component" value="Unassembled WGS sequence"/>
</dbReference>
<evidence type="ECO:0008006" key="5">
    <source>
        <dbReference type="Google" id="ProtNLM"/>
    </source>
</evidence>
<organism evidence="3 4">
    <name type="scientific">Citroniella saccharovorans</name>
    <dbReference type="NCBI Taxonomy" id="2053367"/>
    <lineage>
        <taxon>Bacteria</taxon>
        <taxon>Bacillati</taxon>
        <taxon>Bacillota</taxon>
        <taxon>Tissierellia</taxon>
        <taxon>Tissierellales</taxon>
        <taxon>Peptoniphilaceae</taxon>
        <taxon>Citroniella</taxon>
    </lineage>
</organism>
<evidence type="ECO:0000313" key="3">
    <source>
        <dbReference type="EMBL" id="MEB3428491.1"/>
    </source>
</evidence>
<reference evidence="3 4" key="1">
    <citation type="submission" date="2024-01" db="EMBL/GenBank/DDBJ databases">
        <title>Complete genome sequence of Citroniella saccharovorans strain M6.X9, isolated from human fecal sample.</title>
        <authorList>
            <person name="Cheng G."/>
            <person name="Westerholm M."/>
            <person name="Schnurer A."/>
        </authorList>
    </citation>
    <scope>NUCLEOTIDE SEQUENCE [LARGE SCALE GENOMIC DNA]</scope>
    <source>
        <strain evidence="3 4">DSM 29873</strain>
    </source>
</reference>
<dbReference type="AlphaFoldDB" id="A0AAW9MRA6"/>
<dbReference type="RefSeq" id="WP_324618576.1">
    <property type="nucleotide sequence ID" value="NZ_JAYKOT010000001.1"/>
</dbReference>
<feature type="region of interest" description="Disordered" evidence="1">
    <location>
        <begin position="19"/>
        <end position="64"/>
    </location>
</feature>
<dbReference type="EMBL" id="JAYKOT010000001">
    <property type="protein sequence ID" value="MEB3428491.1"/>
    <property type="molecule type" value="Genomic_DNA"/>
</dbReference>
<dbReference type="PROSITE" id="PS51257">
    <property type="entry name" value="PROKAR_LIPOPROTEIN"/>
    <property type="match status" value="1"/>
</dbReference>
<gene>
    <name evidence="3" type="ORF">VLK81_00270</name>
</gene>
<accession>A0AAW9MRA6</accession>
<sequence length="273" mass="30942">MMKKLLLLLALLAFTACSNDSQKPTNETKPSQSESKTEGEKENKETPEGKKADEDAKANEDAEELPSILFESVYEDLKGQIFKVETNAQKEYDFDGLDSYKEKAKNVVLAKLIDREDSSKEDGDDYPKTKLKIEIVDSLYGDLKVGETSVFMPGAIISYEDVKNMNYKDGLPKGIADKSEEDLSKYNYQVGPKFYIQPKKEQAYILFLDENNTVIGDGLGSFEIVGNRQDAYKFLKDYKKDKEMIDKEKTSFSHDMGKGIEKFTFAEILDTLK</sequence>
<feature type="signal peptide" evidence="2">
    <location>
        <begin position="1"/>
        <end position="18"/>
    </location>
</feature>
<feature type="compositionally biased region" description="Polar residues" evidence="1">
    <location>
        <begin position="19"/>
        <end position="34"/>
    </location>
</feature>
<name>A0AAW9MRA6_9FIRM</name>
<evidence type="ECO:0000256" key="2">
    <source>
        <dbReference type="SAM" id="SignalP"/>
    </source>
</evidence>
<feature type="chain" id="PRO_5043880629" description="Lipoprotein" evidence="2">
    <location>
        <begin position="19"/>
        <end position="273"/>
    </location>
</feature>
<evidence type="ECO:0000256" key="1">
    <source>
        <dbReference type="SAM" id="MobiDB-lite"/>
    </source>
</evidence>